<keyword evidence="2" id="KW-0274">FAD</keyword>
<evidence type="ECO:0000256" key="2">
    <source>
        <dbReference type="ARBA" id="ARBA00022827"/>
    </source>
</evidence>
<dbReference type="SUPFAM" id="SSF51905">
    <property type="entry name" value="FAD/NAD(P)-binding domain"/>
    <property type="match status" value="1"/>
</dbReference>
<dbReference type="PANTHER" id="PTHR46972">
    <property type="entry name" value="MONOOXYGENASE ASQM-RELATED"/>
    <property type="match status" value="1"/>
</dbReference>
<dbReference type="AlphaFoldDB" id="A0A168KY67"/>
<evidence type="ECO:0000313" key="6">
    <source>
        <dbReference type="EMBL" id="SAL95667.1"/>
    </source>
</evidence>
<evidence type="ECO:0000256" key="4">
    <source>
        <dbReference type="ARBA" id="ARBA00023033"/>
    </source>
</evidence>
<dbReference type="GO" id="GO:0004497">
    <property type="term" value="F:monooxygenase activity"/>
    <property type="evidence" value="ECO:0007669"/>
    <property type="project" value="UniProtKB-KW"/>
</dbReference>
<reference evidence="6" key="1">
    <citation type="submission" date="2016-04" db="EMBL/GenBank/DDBJ databases">
        <authorList>
            <person name="Evans L.H."/>
            <person name="Alamgir A."/>
            <person name="Owens N."/>
            <person name="Weber N.D."/>
            <person name="Virtaneva K."/>
            <person name="Barbian K."/>
            <person name="Babar A."/>
            <person name="Rosenke K."/>
        </authorList>
    </citation>
    <scope>NUCLEOTIDE SEQUENCE [LARGE SCALE GENOMIC DNA]</scope>
    <source>
        <strain evidence="6">CBS 101.48</strain>
    </source>
</reference>
<keyword evidence="1" id="KW-0285">Flavoprotein</keyword>
<sequence>MSSPKQIAIVGGGPGGLSLARLLQLGDKTHRYDVKVYERDLNSEARIEGGSLDLHVGSGQVFIDRAELRSAYEAVARVDGGYYAMYTQELERVWHMAVPQHPEMDRYDLRTMLLDSLKPNTVEWNHHLLKIDVVGDKYALWFKHNQESPVYCDALIGADGAFSKIRAHIAPAMAKPTYSGVTLIQGELLHPDTQCPKMLSRLHRGNMFTLGSRGRHFGLQQKTDGSIIYYASFKVPEHFMEEKYGIHSNEQVDQAVFRLAMLDIFEGFDPEILDVIKATDRLVVRKATGLMYRSTLEDRWTNFGERKLPLATLIGDAAHVIPSFAGQGVNNAMMDAVELAEELLKDQDCAMAFSAYEQRMLERCTRAAQMTEVFEDAFHDEKDNIATTTKMFAKVGPVKLDDRWKNLLD</sequence>
<keyword evidence="3" id="KW-0560">Oxidoreductase</keyword>
<keyword evidence="4" id="KW-0503">Monooxygenase</keyword>
<organism evidence="6">
    <name type="scientific">Absidia glauca</name>
    <name type="common">Pin mould</name>
    <dbReference type="NCBI Taxonomy" id="4829"/>
    <lineage>
        <taxon>Eukaryota</taxon>
        <taxon>Fungi</taxon>
        <taxon>Fungi incertae sedis</taxon>
        <taxon>Mucoromycota</taxon>
        <taxon>Mucoromycotina</taxon>
        <taxon>Mucoromycetes</taxon>
        <taxon>Mucorales</taxon>
        <taxon>Cunninghamellaceae</taxon>
        <taxon>Absidia</taxon>
    </lineage>
</organism>
<accession>A0A168KY67</accession>
<dbReference type="InterPro" id="IPR036188">
    <property type="entry name" value="FAD/NAD-bd_sf"/>
</dbReference>
<feature type="domain" description="FAD-binding" evidence="5">
    <location>
        <begin position="313"/>
        <end position="344"/>
    </location>
</feature>
<dbReference type="Proteomes" id="UP000078561">
    <property type="component" value="Unassembled WGS sequence"/>
</dbReference>
<dbReference type="Gene3D" id="3.50.50.60">
    <property type="entry name" value="FAD/NAD(P)-binding domain"/>
    <property type="match status" value="1"/>
</dbReference>
<dbReference type="PANTHER" id="PTHR46972:SF1">
    <property type="entry name" value="FAD DEPENDENT OXIDOREDUCTASE DOMAIN-CONTAINING PROTEIN"/>
    <property type="match status" value="1"/>
</dbReference>
<dbReference type="PRINTS" id="PR00420">
    <property type="entry name" value="RNGMNOXGNASE"/>
</dbReference>
<name>A0A168KY67_ABSGL</name>
<evidence type="ECO:0000313" key="7">
    <source>
        <dbReference type="Proteomes" id="UP000078561"/>
    </source>
</evidence>
<dbReference type="OMA" id="YARETWM"/>
<protein>
    <recommendedName>
        <fullName evidence="5">FAD-binding domain-containing protein</fullName>
    </recommendedName>
</protein>
<dbReference type="InParanoid" id="A0A168KY67"/>
<dbReference type="EMBL" id="LT550462">
    <property type="protein sequence ID" value="SAL95667.1"/>
    <property type="molecule type" value="Genomic_DNA"/>
</dbReference>
<gene>
    <name evidence="6" type="primary">ABSGL_01008.1 scaffold 1160</name>
</gene>
<dbReference type="STRING" id="4829.A0A168KY67"/>
<proteinExistence type="predicted"/>
<dbReference type="InterPro" id="IPR002938">
    <property type="entry name" value="FAD-bd"/>
</dbReference>
<dbReference type="OrthoDB" id="655030at2759"/>
<evidence type="ECO:0000256" key="3">
    <source>
        <dbReference type="ARBA" id="ARBA00023002"/>
    </source>
</evidence>
<evidence type="ECO:0000259" key="5">
    <source>
        <dbReference type="Pfam" id="PF01494"/>
    </source>
</evidence>
<dbReference type="Pfam" id="PF01494">
    <property type="entry name" value="FAD_binding_3"/>
    <property type="match status" value="1"/>
</dbReference>
<evidence type="ECO:0000256" key="1">
    <source>
        <dbReference type="ARBA" id="ARBA00022630"/>
    </source>
</evidence>
<keyword evidence="7" id="KW-1185">Reference proteome</keyword>
<dbReference type="GO" id="GO:0071949">
    <property type="term" value="F:FAD binding"/>
    <property type="evidence" value="ECO:0007669"/>
    <property type="project" value="InterPro"/>
</dbReference>